<gene>
    <name evidence="1" type="ORF">UABAM_05560</name>
</gene>
<sequence>MKWLENIELRTGENNRESIVQYLKKLLEEIKDKEKKQSIKVYSHAMIDTDFSVSIFHDSQKIENSGSSLGLYLTSILKEYGLVNHSVWIVLEKES</sequence>
<dbReference type="EMBL" id="AP019860">
    <property type="protein sequence ID" value="BBM87157.1"/>
    <property type="molecule type" value="Genomic_DNA"/>
</dbReference>
<dbReference type="OrthoDB" id="5471610at2"/>
<keyword evidence="2" id="KW-1185">Reference proteome</keyword>
<protein>
    <submittedName>
        <fullName evidence="1">Uncharacterized protein</fullName>
    </submittedName>
</protein>
<dbReference type="KEGG" id="uam:UABAM_05560"/>
<evidence type="ECO:0000313" key="2">
    <source>
        <dbReference type="Proteomes" id="UP000326354"/>
    </source>
</evidence>
<proteinExistence type="predicted"/>
<evidence type="ECO:0000313" key="1">
    <source>
        <dbReference type="EMBL" id="BBM87157.1"/>
    </source>
</evidence>
<dbReference type="AlphaFoldDB" id="A0A5S9F5S5"/>
<dbReference type="RefSeq" id="WP_151971185.1">
    <property type="nucleotide sequence ID" value="NZ_AP019860.1"/>
</dbReference>
<accession>A0A5S9F5S5</accession>
<organism evidence="1 2">
    <name type="scientific">Uabimicrobium amorphum</name>
    <dbReference type="NCBI Taxonomy" id="2596890"/>
    <lineage>
        <taxon>Bacteria</taxon>
        <taxon>Pseudomonadati</taxon>
        <taxon>Planctomycetota</taxon>
        <taxon>Candidatus Uabimicrobiia</taxon>
        <taxon>Candidatus Uabimicrobiales</taxon>
        <taxon>Candidatus Uabimicrobiaceae</taxon>
        <taxon>Candidatus Uabimicrobium</taxon>
    </lineage>
</organism>
<name>A0A5S9F5S5_UABAM</name>
<reference evidence="1 2" key="1">
    <citation type="submission" date="2019-08" db="EMBL/GenBank/DDBJ databases">
        <title>Complete genome sequence of Candidatus Uab amorphum.</title>
        <authorList>
            <person name="Shiratori T."/>
            <person name="Suzuki S."/>
            <person name="Kakizawa Y."/>
            <person name="Ishida K."/>
        </authorList>
    </citation>
    <scope>NUCLEOTIDE SEQUENCE [LARGE SCALE GENOMIC DNA]</scope>
    <source>
        <strain evidence="1 2">SRT547</strain>
    </source>
</reference>
<dbReference type="Proteomes" id="UP000326354">
    <property type="component" value="Chromosome"/>
</dbReference>